<dbReference type="GO" id="GO:0005737">
    <property type="term" value="C:cytoplasm"/>
    <property type="evidence" value="ECO:0007669"/>
    <property type="project" value="TreeGrafter"/>
</dbReference>
<evidence type="ECO:0000256" key="6">
    <source>
        <dbReference type="SAM" id="MobiDB-lite"/>
    </source>
</evidence>
<feature type="repeat" description="Pumilio" evidence="5">
    <location>
        <begin position="601"/>
        <end position="636"/>
    </location>
</feature>
<dbReference type="InterPro" id="IPR001313">
    <property type="entry name" value="Pumilio_RNA-bd_rpt"/>
</dbReference>
<dbReference type="InterPro" id="IPR033712">
    <property type="entry name" value="Pumilio_RNA-bd"/>
</dbReference>
<dbReference type="SMART" id="SM00025">
    <property type="entry name" value="Pumilio"/>
    <property type="match status" value="8"/>
</dbReference>
<evidence type="ECO:0000256" key="3">
    <source>
        <dbReference type="ARBA" id="ARBA00022884"/>
    </source>
</evidence>
<feature type="domain" description="PUM-HD" evidence="7">
    <location>
        <begin position="426"/>
        <end position="772"/>
    </location>
</feature>
<dbReference type="GO" id="GO:0003729">
    <property type="term" value="F:mRNA binding"/>
    <property type="evidence" value="ECO:0007669"/>
    <property type="project" value="TreeGrafter"/>
</dbReference>
<keyword evidence="1" id="KW-0677">Repeat</keyword>
<dbReference type="PROSITE" id="PS50302">
    <property type="entry name" value="PUM"/>
    <property type="match status" value="8"/>
</dbReference>
<keyword evidence="9" id="KW-1185">Reference proteome</keyword>
<feature type="repeat" description="Pumilio" evidence="5">
    <location>
        <begin position="637"/>
        <end position="672"/>
    </location>
</feature>
<evidence type="ECO:0000256" key="2">
    <source>
        <dbReference type="ARBA" id="ARBA00022845"/>
    </source>
</evidence>
<evidence type="ECO:0000256" key="4">
    <source>
        <dbReference type="ARBA" id="ARBA00058490"/>
    </source>
</evidence>
<dbReference type="EMBL" id="CM018039">
    <property type="protein sequence ID" value="KAA8536467.1"/>
    <property type="molecule type" value="Genomic_DNA"/>
</dbReference>
<accession>A0A5J5B3S8</accession>
<dbReference type="PANTHER" id="PTHR12537">
    <property type="entry name" value="RNA BINDING PROTEIN PUMILIO-RELATED"/>
    <property type="match status" value="1"/>
</dbReference>
<dbReference type="Pfam" id="PF00806">
    <property type="entry name" value="PUF"/>
    <property type="match status" value="8"/>
</dbReference>
<feature type="repeat" description="Pumilio" evidence="5">
    <location>
        <begin position="673"/>
        <end position="708"/>
    </location>
</feature>
<dbReference type="Proteomes" id="UP000325577">
    <property type="component" value="Linkage Group LG16"/>
</dbReference>
<dbReference type="GO" id="GO:0006417">
    <property type="term" value="P:regulation of translation"/>
    <property type="evidence" value="ECO:0007669"/>
    <property type="project" value="UniProtKB-KW"/>
</dbReference>
<feature type="region of interest" description="Disordered" evidence="6">
    <location>
        <begin position="34"/>
        <end position="53"/>
    </location>
</feature>
<feature type="compositionally biased region" description="Low complexity" evidence="6">
    <location>
        <begin position="98"/>
        <end position="110"/>
    </location>
</feature>
<dbReference type="PANTHER" id="PTHR12537:SF13">
    <property type="entry name" value="PUMILIO HOMOLOGY DOMAIN FAMILY MEMBER 4"/>
    <property type="match status" value="1"/>
</dbReference>
<dbReference type="CDD" id="cd07920">
    <property type="entry name" value="Pumilio"/>
    <property type="match status" value="1"/>
</dbReference>
<evidence type="ECO:0000256" key="1">
    <source>
        <dbReference type="ARBA" id="ARBA00022737"/>
    </source>
</evidence>
<name>A0A5J5B3S8_9ASTE</name>
<gene>
    <name evidence="8" type="ORF">F0562_028945</name>
</gene>
<feature type="repeat" description="Pumilio" evidence="5">
    <location>
        <begin position="489"/>
        <end position="525"/>
    </location>
</feature>
<feature type="repeat" description="Pumilio" evidence="5">
    <location>
        <begin position="565"/>
        <end position="600"/>
    </location>
</feature>
<feature type="repeat" description="Pumilio" evidence="5">
    <location>
        <begin position="709"/>
        <end position="746"/>
    </location>
</feature>
<dbReference type="InterPro" id="IPR016024">
    <property type="entry name" value="ARM-type_fold"/>
</dbReference>
<reference evidence="8 9" key="1">
    <citation type="submission" date="2019-09" db="EMBL/GenBank/DDBJ databases">
        <title>A chromosome-level genome assembly of the Chinese tupelo Nyssa sinensis.</title>
        <authorList>
            <person name="Yang X."/>
            <person name="Kang M."/>
            <person name="Yang Y."/>
            <person name="Xiong H."/>
            <person name="Wang M."/>
            <person name="Zhang Z."/>
            <person name="Wang Z."/>
            <person name="Wu H."/>
            <person name="Ma T."/>
            <person name="Liu J."/>
            <person name="Xi Z."/>
        </authorList>
    </citation>
    <scope>NUCLEOTIDE SEQUENCE [LARGE SCALE GENOMIC DNA]</scope>
    <source>
        <strain evidence="8">J267</strain>
        <tissue evidence="8">Leaf</tissue>
    </source>
</reference>
<dbReference type="SUPFAM" id="SSF48371">
    <property type="entry name" value="ARM repeat"/>
    <property type="match status" value="1"/>
</dbReference>
<protein>
    <recommendedName>
        <fullName evidence="7">PUM-HD domain-containing protein</fullName>
    </recommendedName>
</protein>
<feature type="region of interest" description="Disordered" evidence="6">
    <location>
        <begin position="98"/>
        <end position="130"/>
    </location>
</feature>
<sequence length="772" mass="86157">MFGRVGIENKIRDNMKDDEELEMLLGEIPHATSLNLHQPHTNGHHVRGSHSNGSFVTQTVNGMMYGIYDDDPSRHYMYKCASPGSGLSLKSDGSSSSLLSGGYSLSDNGSPTPPPLEELKPHMPSGSSRYPNGLWMDSRIPDSPFGKKASENLIDELNLSRSLSRMDISDEQENFSAEPNGIRFYDRSIRGTNQVNSENCRASDTYRTGFSDHGGFPSSVPGRSMSFGGEMSSRFLGLQHEYRLGNLLGSQYSPRRADVLFPQSNCPNSPMSSPCDRTKQQANNSIQRGIPPLNLGTSINRSSVADALLYARRNDMNLNEERDALNLPYMPQLTHPMPHLSVENILQYYPPISYGRTRVPSNIRTPQGGLEAFTSEDSLIIQGEGLNYVINKGFGRSRGLQNKGSLHEIGAGKPQDKRSQLDGHSQFSGICENGRARTCYPFSLPLKCNSLAEAQGYIYLMAKDQHGCRFLQRIFDDGTPQDVQIIFNEIIDHVVELMMNPFGNYLMQKLLEVCKEEQRMQILLMVTEEPGELIRISLNTHGTRVVQKLIETLKTRQQISLVISALEPGFPALIKDLNGNHVVQRCLQCLSSEENKFIFVAAAKYCVEIATHQHGCCVLQRCISRSTGEHRETLVAEISENGLLLAQDAFGNYVVQLILELKIPSATSNLISQFEGNYVHLSTQKFSSHVVEKCLVIFNDEVRSKIIHELLSASHFEHLLQDPHANYVVQTALRVSEGTLHNSLVNAIESYKAISRNSPYSKRIFSQKVLKK</sequence>
<evidence type="ECO:0000313" key="9">
    <source>
        <dbReference type="Proteomes" id="UP000325577"/>
    </source>
</evidence>
<evidence type="ECO:0000259" key="7">
    <source>
        <dbReference type="PROSITE" id="PS50303"/>
    </source>
</evidence>
<keyword evidence="3" id="KW-0694">RNA-binding</keyword>
<dbReference type="PROSITE" id="PS50303">
    <property type="entry name" value="PUM_HD"/>
    <property type="match status" value="1"/>
</dbReference>
<comment type="function">
    <text evidence="4">Sequence-specific RNA-binding protein that regulates translation and mRNA stability by binding the 3'-UTR of target mRNAs.</text>
</comment>
<dbReference type="FunFam" id="1.25.10.10:FF:000237">
    <property type="entry name" value="Pumilio homolog 9"/>
    <property type="match status" value="1"/>
</dbReference>
<dbReference type="AlphaFoldDB" id="A0A5J5B3S8"/>
<evidence type="ECO:0000313" key="8">
    <source>
        <dbReference type="EMBL" id="KAA8536467.1"/>
    </source>
</evidence>
<organism evidence="8 9">
    <name type="scientific">Nyssa sinensis</name>
    <dbReference type="NCBI Taxonomy" id="561372"/>
    <lineage>
        <taxon>Eukaryota</taxon>
        <taxon>Viridiplantae</taxon>
        <taxon>Streptophyta</taxon>
        <taxon>Embryophyta</taxon>
        <taxon>Tracheophyta</taxon>
        <taxon>Spermatophyta</taxon>
        <taxon>Magnoliopsida</taxon>
        <taxon>eudicotyledons</taxon>
        <taxon>Gunneridae</taxon>
        <taxon>Pentapetalae</taxon>
        <taxon>asterids</taxon>
        <taxon>Cornales</taxon>
        <taxon>Nyssaceae</taxon>
        <taxon>Nyssa</taxon>
    </lineage>
</organism>
<feature type="repeat" description="Pumilio" evidence="5">
    <location>
        <begin position="528"/>
        <end position="564"/>
    </location>
</feature>
<keyword evidence="2" id="KW-0810">Translation regulation</keyword>
<dbReference type="OrthoDB" id="668540at2759"/>
<feature type="repeat" description="Pumilio" evidence="5">
    <location>
        <begin position="453"/>
        <end position="488"/>
    </location>
</feature>
<proteinExistence type="predicted"/>
<dbReference type="InterPro" id="IPR011989">
    <property type="entry name" value="ARM-like"/>
</dbReference>
<dbReference type="Gene3D" id="1.25.10.10">
    <property type="entry name" value="Leucine-rich Repeat Variant"/>
    <property type="match status" value="1"/>
</dbReference>
<dbReference type="InterPro" id="IPR033133">
    <property type="entry name" value="PUM-HD"/>
</dbReference>
<evidence type="ECO:0000256" key="5">
    <source>
        <dbReference type="PROSITE-ProRule" id="PRU00317"/>
    </source>
</evidence>